<evidence type="ECO:0000256" key="4">
    <source>
        <dbReference type="PIRNR" id="PIRNR006181"/>
    </source>
</evidence>
<comment type="similarity">
    <text evidence="1 4">Belongs to the prolyl-tRNA editing family. YbaK/EbsC subfamily.</text>
</comment>
<evidence type="ECO:0000256" key="3">
    <source>
        <dbReference type="ARBA" id="ARBA00023239"/>
    </source>
</evidence>
<dbReference type="AlphaFoldDB" id="A0A4R6Q129"/>
<dbReference type="Pfam" id="PF04073">
    <property type="entry name" value="tRNA_edit"/>
    <property type="match status" value="1"/>
</dbReference>
<protein>
    <recommendedName>
        <fullName evidence="4">Cys-tRNA(Pro)/Cys-tRNA(Cys) deacylase</fullName>
        <ecNumber evidence="4">4.2.-.-</ecNumber>
    </recommendedName>
</protein>
<dbReference type="PANTHER" id="PTHR30411">
    <property type="entry name" value="CYTOPLASMIC PROTEIN"/>
    <property type="match status" value="1"/>
</dbReference>
<accession>A0A4R6Q129</accession>
<keyword evidence="7" id="KW-1185">Reference proteome</keyword>
<dbReference type="EMBL" id="SNXO01000021">
    <property type="protein sequence ID" value="TDP54555.1"/>
    <property type="molecule type" value="Genomic_DNA"/>
</dbReference>
<dbReference type="Gene3D" id="3.90.960.10">
    <property type="entry name" value="YbaK/aminoacyl-tRNA synthetase-associated domain"/>
    <property type="match status" value="1"/>
</dbReference>
<proteinExistence type="inferred from homology"/>
<keyword evidence="2 4" id="KW-0648">Protein biosynthesis</keyword>
<dbReference type="SUPFAM" id="SSF55826">
    <property type="entry name" value="YbaK/ProRS associated domain"/>
    <property type="match status" value="1"/>
</dbReference>
<dbReference type="GO" id="GO:0016829">
    <property type="term" value="F:lyase activity"/>
    <property type="evidence" value="ECO:0007669"/>
    <property type="project" value="UniProtKB-KW"/>
</dbReference>
<dbReference type="GO" id="GO:0002161">
    <property type="term" value="F:aminoacyl-tRNA deacylase activity"/>
    <property type="evidence" value="ECO:0007669"/>
    <property type="project" value="InterPro"/>
</dbReference>
<evidence type="ECO:0000256" key="1">
    <source>
        <dbReference type="ARBA" id="ARBA00009798"/>
    </source>
</evidence>
<evidence type="ECO:0000256" key="2">
    <source>
        <dbReference type="ARBA" id="ARBA00022917"/>
    </source>
</evidence>
<feature type="domain" description="YbaK/aminoacyl-tRNA synthetase-associated" evidence="5">
    <location>
        <begin position="39"/>
        <end position="151"/>
    </location>
</feature>
<organism evidence="6 7">
    <name type="scientific">Aminicella lysinilytica</name>
    <dbReference type="NCBI Taxonomy" id="433323"/>
    <lineage>
        <taxon>Bacteria</taxon>
        <taxon>Bacillati</taxon>
        <taxon>Bacillota</taxon>
        <taxon>Clostridia</taxon>
        <taxon>Peptostreptococcales</taxon>
        <taxon>Anaerovoracaceae</taxon>
        <taxon>Aminicella</taxon>
    </lineage>
</organism>
<reference evidence="6 7" key="1">
    <citation type="submission" date="2019-03" db="EMBL/GenBank/DDBJ databases">
        <title>Genomic Encyclopedia of Type Strains, Phase IV (KMG-IV): sequencing the most valuable type-strain genomes for metagenomic binning, comparative biology and taxonomic classification.</title>
        <authorList>
            <person name="Goeker M."/>
        </authorList>
    </citation>
    <scope>NUCLEOTIDE SEQUENCE [LARGE SCALE GENOMIC DNA]</scope>
    <source>
        <strain evidence="6 7">DSM 28287</strain>
    </source>
</reference>
<dbReference type="InterPro" id="IPR036754">
    <property type="entry name" value="YbaK/aa-tRNA-synt-asso_dom_sf"/>
</dbReference>
<dbReference type="EC" id="4.2.-.-" evidence="4"/>
<dbReference type="GO" id="GO:0006412">
    <property type="term" value="P:translation"/>
    <property type="evidence" value="ECO:0007669"/>
    <property type="project" value="UniProtKB-KW"/>
</dbReference>
<evidence type="ECO:0000259" key="5">
    <source>
        <dbReference type="Pfam" id="PF04073"/>
    </source>
</evidence>
<keyword evidence="3 4" id="KW-0456">Lyase</keyword>
<dbReference type="InterPro" id="IPR007214">
    <property type="entry name" value="YbaK/aa-tRNA-synth-assoc-dom"/>
</dbReference>
<dbReference type="PIRSF" id="PIRSF006181">
    <property type="entry name" value="EbsC_YbaK"/>
    <property type="match status" value="1"/>
</dbReference>
<dbReference type="InterPro" id="IPR004369">
    <property type="entry name" value="Prolyl-tRNA_editing_YbaK/EbsC"/>
</dbReference>
<gene>
    <name evidence="6" type="ORF">EV211_1217</name>
</gene>
<name>A0A4R6Q129_9FIRM</name>
<dbReference type="OrthoDB" id="9809296at2"/>
<evidence type="ECO:0000313" key="6">
    <source>
        <dbReference type="EMBL" id="TDP54555.1"/>
    </source>
</evidence>
<dbReference type="Proteomes" id="UP000295500">
    <property type="component" value="Unassembled WGS sequence"/>
</dbReference>
<dbReference type="PANTHER" id="PTHR30411:SF0">
    <property type="entry name" value="CYS-TRNA(PRO)_CYS-TRNA(CYS) DEACYLASE YBAK"/>
    <property type="match status" value="1"/>
</dbReference>
<sequence>MSKKNKENKTNAIRIAEAHGIDYEIRTYDASRGFVSGVDAAHETGIEEARCFKTLVLVGHSRENYVCVIPVARELDLKKAAAHFGEKNVEMIHAKDITRTTGYIKGGCSPIGMKKQFVTAIDSTAKDFATVGISGGKVGLQMELDPEKLAELVGAGFCDLTK</sequence>
<dbReference type="RefSeq" id="WP_133528621.1">
    <property type="nucleotide sequence ID" value="NZ_CALCQM010000103.1"/>
</dbReference>
<evidence type="ECO:0000313" key="7">
    <source>
        <dbReference type="Proteomes" id="UP000295500"/>
    </source>
</evidence>
<comment type="caution">
    <text evidence="6">The sequence shown here is derived from an EMBL/GenBank/DDBJ whole genome shotgun (WGS) entry which is preliminary data.</text>
</comment>
<dbReference type="NCBIfam" id="TIGR00011">
    <property type="entry name" value="YbaK_EbsC"/>
    <property type="match status" value="1"/>
</dbReference>
<dbReference type="CDD" id="cd00002">
    <property type="entry name" value="YbaK_deacylase"/>
    <property type="match status" value="1"/>
</dbReference>